<keyword evidence="4" id="KW-1185">Reference proteome</keyword>
<feature type="transmembrane region" description="Helical" evidence="1">
    <location>
        <begin position="320"/>
        <end position="339"/>
    </location>
</feature>
<gene>
    <name evidence="3" type="ORF">NP064_12100</name>
</gene>
<dbReference type="InterPro" id="IPR050834">
    <property type="entry name" value="Glycosyltransf_2"/>
</dbReference>
<name>A0ABY5KXF4_9CELL</name>
<dbReference type="Gene3D" id="3.90.550.10">
    <property type="entry name" value="Spore Coat Polysaccharide Biosynthesis Protein SpsA, Chain A"/>
    <property type="match status" value="1"/>
</dbReference>
<dbReference type="EMBL" id="CP101988">
    <property type="protein sequence ID" value="UUI74533.1"/>
    <property type="molecule type" value="Genomic_DNA"/>
</dbReference>
<dbReference type="CDD" id="cd00761">
    <property type="entry name" value="Glyco_tranf_GTA_type"/>
    <property type="match status" value="1"/>
</dbReference>
<dbReference type="InterPro" id="IPR001173">
    <property type="entry name" value="Glyco_trans_2-like"/>
</dbReference>
<evidence type="ECO:0000259" key="2">
    <source>
        <dbReference type="Pfam" id="PF00535"/>
    </source>
</evidence>
<feature type="transmembrane region" description="Helical" evidence="1">
    <location>
        <begin position="261"/>
        <end position="282"/>
    </location>
</feature>
<evidence type="ECO:0000313" key="4">
    <source>
        <dbReference type="Proteomes" id="UP001316189"/>
    </source>
</evidence>
<accession>A0ABY5KXF4</accession>
<reference evidence="3 4" key="1">
    <citation type="submission" date="2022-07" db="EMBL/GenBank/DDBJ databases">
        <title>Novel species in genus cellulomonas.</title>
        <authorList>
            <person name="Ye L."/>
        </authorList>
    </citation>
    <scope>NUCLEOTIDE SEQUENCE [LARGE SCALE GENOMIC DNA]</scope>
    <source>
        <strain evidence="4">zg-Y338</strain>
    </source>
</reference>
<keyword evidence="1" id="KW-0812">Transmembrane</keyword>
<dbReference type="RefSeq" id="WP_227570751.1">
    <property type="nucleotide sequence ID" value="NZ_CP101988.1"/>
</dbReference>
<dbReference type="SUPFAM" id="SSF53448">
    <property type="entry name" value="Nucleotide-diphospho-sugar transferases"/>
    <property type="match status" value="1"/>
</dbReference>
<evidence type="ECO:0000256" key="1">
    <source>
        <dbReference type="SAM" id="Phobius"/>
    </source>
</evidence>
<dbReference type="Pfam" id="PF00535">
    <property type="entry name" value="Glycos_transf_2"/>
    <property type="match status" value="1"/>
</dbReference>
<proteinExistence type="predicted"/>
<dbReference type="PANTHER" id="PTHR43685:SF2">
    <property type="entry name" value="GLYCOSYLTRANSFERASE 2-LIKE DOMAIN-CONTAINING PROTEIN"/>
    <property type="match status" value="1"/>
</dbReference>
<feature type="domain" description="Glycosyltransferase 2-like" evidence="2">
    <location>
        <begin position="13"/>
        <end position="122"/>
    </location>
</feature>
<protein>
    <submittedName>
        <fullName evidence="3">Glycosyltransferase family 2 protein</fullName>
    </submittedName>
</protein>
<dbReference type="Proteomes" id="UP001316189">
    <property type="component" value="Chromosome"/>
</dbReference>
<dbReference type="PANTHER" id="PTHR43685">
    <property type="entry name" value="GLYCOSYLTRANSFERASE"/>
    <property type="match status" value="1"/>
</dbReference>
<feature type="transmembrane region" description="Helical" evidence="1">
    <location>
        <begin position="288"/>
        <end position="308"/>
    </location>
</feature>
<keyword evidence="1" id="KW-0472">Membrane</keyword>
<organism evidence="3 4">
    <name type="scientific">Cellulomonas chengniuliangii</name>
    <dbReference type="NCBI Taxonomy" id="2968084"/>
    <lineage>
        <taxon>Bacteria</taxon>
        <taxon>Bacillati</taxon>
        <taxon>Actinomycetota</taxon>
        <taxon>Actinomycetes</taxon>
        <taxon>Micrococcales</taxon>
        <taxon>Cellulomonadaceae</taxon>
        <taxon>Cellulomonas</taxon>
    </lineage>
</organism>
<sequence>MASGLPPLALDTTVVIPSFNSASYLASTLEACAAALSRTSWSAEVIVVDDGSTDATSEVVEEIARTFPFALRLMTQPNSGRFLARWAGIEAASGRNVLLLDSRVLLGPESLRHIESALDADPSRQIWNGHAVTDPAAPLVGHFWEVPVHVYWGDFLGNPRPVEVRADNFNRYPKGTGVFFVPREVLVDACLAVWPEKNAALASDDTKLIRHIAEAHPIQLDPGFWALYRPRTNARAFIRHSYGRGTFLVDSFGGTSRGWTAGLLGLAALPVAGVAALLGLSLSGMLPWAGWLAAGALVVGASPAVVAATRGCPRRGLGAYLAYLPLFVIPYWAGLIRGLRVHGSQLSVRKHARRTAVNGVGR</sequence>
<keyword evidence="1" id="KW-1133">Transmembrane helix</keyword>
<dbReference type="InterPro" id="IPR029044">
    <property type="entry name" value="Nucleotide-diphossugar_trans"/>
</dbReference>
<evidence type="ECO:0000313" key="3">
    <source>
        <dbReference type="EMBL" id="UUI74533.1"/>
    </source>
</evidence>